<comment type="pathway">
    <text evidence="1">Protein modification; protein glycosylation.</text>
</comment>
<evidence type="ECO:0000256" key="6">
    <source>
        <dbReference type="ARBA" id="ARBA00022737"/>
    </source>
</evidence>
<dbReference type="Pfam" id="PF13844">
    <property type="entry name" value="Glyco_transf_41"/>
    <property type="match status" value="2"/>
</dbReference>
<dbReference type="InterPro" id="IPR029489">
    <property type="entry name" value="OGT/SEC/SPY_C"/>
</dbReference>
<feature type="domain" description="O-GlcNAc transferase C-terminal" evidence="9">
    <location>
        <begin position="533"/>
        <end position="716"/>
    </location>
</feature>
<evidence type="ECO:0000256" key="1">
    <source>
        <dbReference type="ARBA" id="ARBA00004922"/>
    </source>
</evidence>
<accession>A0A140ID78</accession>
<protein>
    <recommendedName>
        <fullName evidence="3">protein O-GlcNAc transferase</fullName>
        <ecNumber evidence="3">2.4.1.255</ecNumber>
    </recommendedName>
</protein>
<keyword evidence="7 8" id="KW-0802">TPR repeat</keyword>
<dbReference type="AlphaFoldDB" id="A0A140ID78"/>
<feature type="repeat" description="TPR" evidence="8">
    <location>
        <begin position="185"/>
        <end position="218"/>
    </location>
</feature>
<dbReference type="KEGG" id="thu:AC731_001305"/>
<dbReference type="InterPro" id="IPR011990">
    <property type="entry name" value="TPR-like_helical_dom_sf"/>
</dbReference>
<keyword evidence="5" id="KW-0808">Transferase</keyword>
<evidence type="ECO:0000259" key="9">
    <source>
        <dbReference type="Pfam" id="PF13844"/>
    </source>
</evidence>
<dbReference type="PANTHER" id="PTHR44998:SF1">
    <property type="entry name" value="UDP-N-ACETYLGLUCOSAMINE--PEPTIDE N-ACETYLGLUCOSAMINYLTRANSFERASE 110 KDA SUBUNIT"/>
    <property type="match status" value="1"/>
</dbReference>
<dbReference type="Gene3D" id="3.40.50.2000">
    <property type="entry name" value="Glycogen Phosphorylase B"/>
    <property type="match status" value="1"/>
</dbReference>
<dbReference type="SMART" id="SM00028">
    <property type="entry name" value="TPR"/>
    <property type="match status" value="7"/>
</dbReference>
<gene>
    <name evidence="10" type="ORF">AC731_001305</name>
</gene>
<dbReference type="EMBL" id="CP014646">
    <property type="protein sequence ID" value="AMO35703.1"/>
    <property type="molecule type" value="Genomic_DNA"/>
</dbReference>
<dbReference type="PANTHER" id="PTHR44998">
    <property type="match status" value="1"/>
</dbReference>
<dbReference type="SUPFAM" id="SSF48452">
    <property type="entry name" value="TPR-like"/>
    <property type="match status" value="1"/>
</dbReference>
<dbReference type="InterPro" id="IPR019734">
    <property type="entry name" value="TPR_rpt"/>
</dbReference>
<feature type="repeat" description="TPR" evidence="8">
    <location>
        <begin position="49"/>
        <end position="82"/>
    </location>
</feature>
<dbReference type="Pfam" id="PF13431">
    <property type="entry name" value="TPR_17"/>
    <property type="match status" value="1"/>
</dbReference>
<dbReference type="Gene3D" id="3.40.50.11380">
    <property type="match status" value="1"/>
</dbReference>
<dbReference type="GO" id="GO:0097363">
    <property type="term" value="F:protein O-acetylglucosaminyltransferase activity"/>
    <property type="evidence" value="ECO:0007669"/>
    <property type="project" value="UniProtKB-EC"/>
</dbReference>
<feature type="domain" description="O-GlcNAc transferase C-terminal" evidence="9">
    <location>
        <begin position="372"/>
        <end position="520"/>
    </location>
</feature>
<dbReference type="Pfam" id="PF13181">
    <property type="entry name" value="TPR_8"/>
    <property type="match status" value="1"/>
</dbReference>
<dbReference type="STRING" id="1134435.AC731_001305"/>
<evidence type="ECO:0000256" key="3">
    <source>
        <dbReference type="ARBA" id="ARBA00011970"/>
    </source>
</evidence>
<organism evidence="10 11">
    <name type="scientific">Thauera humireducens</name>
    <dbReference type="NCBI Taxonomy" id="1134435"/>
    <lineage>
        <taxon>Bacteria</taxon>
        <taxon>Pseudomonadati</taxon>
        <taxon>Pseudomonadota</taxon>
        <taxon>Betaproteobacteria</taxon>
        <taxon>Rhodocyclales</taxon>
        <taxon>Zoogloeaceae</taxon>
        <taxon>Thauera</taxon>
    </lineage>
</organism>
<dbReference type="Gene3D" id="1.25.40.10">
    <property type="entry name" value="Tetratricopeptide repeat domain"/>
    <property type="match status" value="3"/>
</dbReference>
<dbReference type="Pfam" id="PF13432">
    <property type="entry name" value="TPR_16"/>
    <property type="match status" value="2"/>
</dbReference>
<keyword evidence="11" id="KW-1185">Reference proteome</keyword>
<comment type="similarity">
    <text evidence="2">Belongs to the glycosyltransferase 41 family. O-GlcNAc transferase subfamily.</text>
</comment>
<dbReference type="SUPFAM" id="SSF53756">
    <property type="entry name" value="UDP-Glycosyltransferase/glycogen phosphorylase"/>
    <property type="match status" value="1"/>
</dbReference>
<feature type="repeat" description="TPR" evidence="8">
    <location>
        <begin position="83"/>
        <end position="116"/>
    </location>
</feature>
<proteinExistence type="inferred from homology"/>
<evidence type="ECO:0000256" key="5">
    <source>
        <dbReference type="ARBA" id="ARBA00022679"/>
    </source>
</evidence>
<evidence type="ECO:0000256" key="7">
    <source>
        <dbReference type="ARBA" id="ARBA00022803"/>
    </source>
</evidence>
<evidence type="ECO:0000313" key="10">
    <source>
        <dbReference type="EMBL" id="AMO35703.1"/>
    </source>
</evidence>
<dbReference type="EC" id="2.4.1.255" evidence="3"/>
<reference evidence="11" key="1">
    <citation type="submission" date="2016-03" db="EMBL/GenBank/DDBJ databases">
        <authorList>
            <person name="Ma C."/>
            <person name="Zhou S."/>
            <person name="Yang G."/>
        </authorList>
    </citation>
    <scope>NUCLEOTIDE SEQUENCE [LARGE SCALE GENOMIC DNA]</scope>
    <source>
        <strain evidence="11">SgZ-1</strain>
    </source>
</reference>
<dbReference type="PROSITE" id="PS50005">
    <property type="entry name" value="TPR"/>
    <property type="match status" value="3"/>
</dbReference>
<evidence type="ECO:0000313" key="11">
    <source>
        <dbReference type="Proteomes" id="UP000036902"/>
    </source>
</evidence>
<evidence type="ECO:0000256" key="4">
    <source>
        <dbReference type="ARBA" id="ARBA00022676"/>
    </source>
</evidence>
<keyword evidence="6" id="KW-0677">Repeat</keyword>
<keyword evidence="4" id="KW-0328">Glycosyltransferase</keyword>
<evidence type="ECO:0000256" key="2">
    <source>
        <dbReference type="ARBA" id="ARBA00005386"/>
    </source>
</evidence>
<name>A0A140ID78_9RHOO</name>
<evidence type="ECO:0000256" key="8">
    <source>
        <dbReference type="PROSITE-ProRule" id="PRU00339"/>
    </source>
</evidence>
<dbReference type="Proteomes" id="UP000036902">
    <property type="component" value="Chromosome"/>
</dbReference>
<sequence length="742" mass="81014">MAVAGELCRKHPRLQVAFKLQGSALHVAGRSEEAVPALTRATLLGPDDAQAWSNLGNALAATGMNEAAADAHRRAIELQPDNPTLHHNLGCVFLATGSKDEALEQFLLAYERAPDDAELAQLCRELLAELEDWTLAERFCRSNLERVPNDAGAAGMLGGILLQRGLIDEAERFLRVALEREPDDAVAWSNLSVALRGAGRFQEAVAAGRRAVDLAPDWSQACNNFAVALRDAGQLPLAKDMLLRAIRCDPDVADPYYNLGCACTDLGDSGTAREALIEAVKRQPRMDWIVQAAHACRQVADWDGAELLEAEFFRQLEAGVPSELHVLPSPFACLATPDMGLKDLRPLAAHFAAQYASRERLARASRPERALPLKLGLLSADFRDHATAHLLVGLLESLCPESVTVFAYDYGPTAEDAYSSRLRRAVPNWVSLREMSDLEAARRIAQDGIDIAIDLKGWTQGYRAGILAHRPALLQMQWLGFPGTMGASWIDYIIADSVTVPEGAEEAYSESIMRLPDCYQPNDRLRAVAPTPARAALGLPEDALVLAAMHQPYKITRRVFDLWMRLLKSVPDTVLWLLDAPGQVRLRLIDAARAAEVDPGRLIWAPRLPIGEHLGRLAAADLALDTFPVGAHTTASDALWAGVPQVAHCGESFASRVSASIVKAAGMPELVADTEAHYEAVVLDLLADRQKLTRLRQELLAQRDRCALFDTPLFAERLVRGLEIAWARARNGQPPAHVLVPE</sequence>